<feature type="transmembrane region" description="Helical" evidence="2">
    <location>
        <begin position="108"/>
        <end position="126"/>
    </location>
</feature>
<reference evidence="4" key="1">
    <citation type="submission" date="2021-06" db="EMBL/GenBank/DDBJ databases">
        <title>Sequencing of actinobacteria type strains.</title>
        <authorList>
            <person name="Nguyen G.-S."/>
            <person name="Wentzel A."/>
        </authorList>
    </citation>
    <scope>NUCLEOTIDE SEQUENCE</scope>
    <source>
        <strain evidence="4">P38-E01</strain>
    </source>
</reference>
<dbReference type="FunFam" id="3.60.40.10:FF:000058">
    <property type="entry name" value="Stage II sporulation protein E"/>
    <property type="match status" value="1"/>
</dbReference>
<organism evidence="4 5">
    <name type="scientific">Streptomyces tardus</name>
    <dbReference type="NCBI Taxonomy" id="2780544"/>
    <lineage>
        <taxon>Bacteria</taxon>
        <taxon>Bacillati</taxon>
        <taxon>Actinomycetota</taxon>
        <taxon>Actinomycetes</taxon>
        <taxon>Kitasatosporales</taxon>
        <taxon>Streptomycetaceae</taxon>
        <taxon>Streptomyces</taxon>
    </lineage>
</organism>
<feature type="transmembrane region" description="Helical" evidence="2">
    <location>
        <begin position="39"/>
        <end position="72"/>
    </location>
</feature>
<dbReference type="InterPro" id="IPR036457">
    <property type="entry name" value="PPM-type-like_dom_sf"/>
</dbReference>
<evidence type="ECO:0000256" key="2">
    <source>
        <dbReference type="SAM" id="Phobius"/>
    </source>
</evidence>
<name>A0A949NAE5_9ACTN</name>
<dbReference type="AlphaFoldDB" id="A0A949NAE5"/>
<sequence length="380" mass="40801">MRSERGRVMFGDGEFVPTRATKALAGYEGPRPLLAPKVFVAMLALLVALGLVLGVSLGSSLTVAFCFLPAFVAGVGTVRQTAVAAGAGFLVVLVALYDDDRIGEPTPALVVAGIGALCVIVCHLRIHRTEEVTRLRSLVAALQRQLLQPLPVTTGQLSADGLYQPVEVDSLMGGDLYDLETSPYGTRVLIADVQGKGLQTVGTTMALLAAFREAAHHVAELPRVADALEDAVHRHNARSAARGEPERFVTALLLSFDDEGRVSVVDCGHVSPHLVRHTAREVLPIEFPDPGLPLGMGELAPGPRSLKEFTLPRDATLFVCTDGVTESRSADGDFYPLEERLRAWAGDPPDQLTEALRNDLHAFIDGTPRDDIAWLCLRRP</sequence>
<dbReference type="InterPro" id="IPR001932">
    <property type="entry name" value="PPM-type_phosphatase-like_dom"/>
</dbReference>
<accession>A0A949NAE5</accession>
<feature type="domain" description="PPM-type phosphatase" evidence="3">
    <location>
        <begin position="157"/>
        <end position="379"/>
    </location>
</feature>
<dbReference type="Proteomes" id="UP000694501">
    <property type="component" value="Unassembled WGS sequence"/>
</dbReference>
<keyword evidence="2" id="KW-1133">Transmembrane helix</keyword>
<keyword evidence="2" id="KW-0812">Transmembrane</keyword>
<protein>
    <submittedName>
        <fullName evidence="4">Serine/threonine-protein phosphatase</fullName>
    </submittedName>
</protein>
<dbReference type="SMART" id="SM00331">
    <property type="entry name" value="PP2C_SIG"/>
    <property type="match status" value="1"/>
</dbReference>
<feature type="transmembrane region" description="Helical" evidence="2">
    <location>
        <begin position="78"/>
        <end position="96"/>
    </location>
</feature>
<gene>
    <name evidence="4" type="ORF">JGS22_023750</name>
</gene>
<evidence type="ECO:0000256" key="1">
    <source>
        <dbReference type="ARBA" id="ARBA00022801"/>
    </source>
</evidence>
<dbReference type="Gene3D" id="3.60.40.10">
    <property type="entry name" value="PPM-type phosphatase domain"/>
    <property type="match status" value="1"/>
</dbReference>
<evidence type="ECO:0000313" key="4">
    <source>
        <dbReference type="EMBL" id="MBU7600561.1"/>
    </source>
</evidence>
<dbReference type="InterPro" id="IPR052016">
    <property type="entry name" value="Bact_Sigma-Reg"/>
</dbReference>
<keyword evidence="5" id="KW-1185">Reference proteome</keyword>
<dbReference type="GO" id="GO:0016791">
    <property type="term" value="F:phosphatase activity"/>
    <property type="evidence" value="ECO:0007669"/>
    <property type="project" value="TreeGrafter"/>
</dbReference>
<dbReference type="Pfam" id="PF07228">
    <property type="entry name" value="SpoIIE"/>
    <property type="match status" value="1"/>
</dbReference>
<evidence type="ECO:0000313" key="5">
    <source>
        <dbReference type="Proteomes" id="UP000694501"/>
    </source>
</evidence>
<dbReference type="PANTHER" id="PTHR43156">
    <property type="entry name" value="STAGE II SPORULATION PROTEIN E-RELATED"/>
    <property type="match status" value="1"/>
</dbReference>
<evidence type="ECO:0000259" key="3">
    <source>
        <dbReference type="SMART" id="SM00331"/>
    </source>
</evidence>
<proteinExistence type="predicted"/>
<keyword evidence="2" id="KW-0472">Membrane</keyword>
<keyword evidence="1" id="KW-0378">Hydrolase</keyword>
<comment type="caution">
    <text evidence="4">The sequence shown here is derived from an EMBL/GenBank/DDBJ whole genome shotgun (WGS) entry which is preliminary data.</text>
</comment>
<dbReference type="PANTHER" id="PTHR43156:SF2">
    <property type="entry name" value="STAGE II SPORULATION PROTEIN E"/>
    <property type="match status" value="1"/>
</dbReference>
<dbReference type="RefSeq" id="WP_211040373.1">
    <property type="nucleotide sequence ID" value="NZ_JAELVF020000004.1"/>
</dbReference>
<dbReference type="EMBL" id="JAELVF020000004">
    <property type="protein sequence ID" value="MBU7600561.1"/>
    <property type="molecule type" value="Genomic_DNA"/>
</dbReference>